<dbReference type="GO" id="GO:0003677">
    <property type="term" value="F:DNA binding"/>
    <property type="evidence" value="ECO:0007669"/>
    <property type="project" value="InterPro"/>
</dbReference>
<keyword evidence="1" id="KW-0547">Nucleotide-binding</keyword>
<keyword evidence="5" id="KW-1185">Reference proteome</keyword>
<dbReference type="OrthoDB" id="9813147at2"/>
<evidence type="ECO:0000256" key="1">
    <source>
        <dbReference type="ARBA" id="ARBA00022741"/>
    </source>
</evidence>
<dbReference type="Gene3D" id="3.40.50.300">
    <property type="entry name" value="P-loop containing nucleotide triphosphate hydrolases"/>
    <property type="match status" value="1"/>
</dbReference>
<dbReference type="Pfam" id="PF13541">
    <property type="entry name" value="ChlI"/>
    <property type="match status" value="1"/>
</dbReference>
<accession>A0A512M2C8</accession>
<dbReference type="NCBIfam" id="TIGR00368">
    <property type="entry name" value="YifB family Mg chelatase-like AAA ATPase"/>
    <property type="match status" value="1"/>
</dbReference>
<dbReference type="Proteomes" id="UP000321577">
    <property type="component" value="Unassembled WGS sequence"/>
</dbReference>
<dbReference type="InterPro" id="IPR001208">
    <property type="entry name" value="MCM_dom"/>
</dbReference>
<dbReference type="RefSeq" id="WP_146848364.1">
    <property type="nucleotide sequence ID" value="NZ_BKAG01000001.1"/>
</dbReference>
<dbReference type="Pfam" id="PF01078">
    <property type="entry name" value="Mg_chelatase"/>
    <property type="match status" value="1"/>
</dbReference>
<reference evidence="4 5" key="1">
    <citation type="submission" date="2019-07" db="EMBL/GenBank/DDBJ databases">
        <title>Whole genome shotgun sequence of Brevifollis gellanilyticus NBRC 108608.</title>
        <authorList>
            <person name="Hosoyama A."/>
            <person name="Uohara A."/>
            <person name="Ohji S."/>
            <person name="Ichikawa N."/>
        </authorList>
    </citation>
    <scope>NUCLEOTIDE SEQUENCE [LARGE SCALE GENOMIC DNA]</scope>
    <source>
        <strain evidence="4 5">NBRC 108608</strain>
    </source>
</reference>
<dbReference type="AlphaFoldDB" id="A0A512M2C8"/>
<organism evidence="4 5">
    <name type="scientific">Brevifollis gellanilyticus</name>
    <dbReference type="NCBI Taxonomy" id="748831"/>
    <lineage>
        <taxon>Bacteria</taxon>
        <taxon>Pseudomonadati</taxon>
        <taxon>Verrucomicrobiota</taxon>
        <taxon>Verrucomicrobiia</taxon>
        <taxon>Verrucomicrobiales</taxon>
        <taxon>Verrucomicrobiaceae</taxon>
    </lineage>
</organism>
<evidence type="ECO:0000259" key="3">
    <source>
        <dbReference type="Pfam" id="PF01078"/>
    </source>
</evidence>
<dbReference type="InterPro" id="IPR004482">
    <property type="entry name" value="Mg_chelat-rel"/>
</dbReference>
<keyword evidence="2" id="KW-0067">ATP-binding</keyword>
<dbReference type="Gene3D" id="3.30.230.10">
    <property type="match status" value="1"/>
</dbReference>
<dbReference type="PANTHER" id="PTHR32039">
    <property type="entry name" value="MAGNESIUM-CHELATASE SUBUNIT CHLI"/>
    <property type="match status" value="1"/>
</dbReference>
<evidence type="ECO:0000313" key="4">
    <source>
        <dbReference type="EMBL" id="GEP40890.1"/>
    </source>
</evidence>
<dbReference type="SUPFAM" id="SSF52540">
    <property type="entry name" value="P-loop containing nucleoside triphosphate hydrolases"/>
    <property type="match status" value="1"/>
</dbReference>
<evidence type="ECO:0000256" key="2">
    <source>
        <dbReference type="ARBA" id="ARBA00022840"/>
    </source>
</evidence>
<proteinExistence type="predicted"/>
<sequence>MVARTYSATLVGVDAVEVEIESHDGGGNPKMFIVGLPDASVKESRERVTAAIASCGFAMNDGVTTVNLAPADLRKEGPGFDLPIAISLIAHRSKIPIKVLAETAMIGELALNGELRPVRGLLAVALEARRKGRKRLLVPKRAAVEASVVAGIDIIGVQHLREVVEYLKGDIELTPEPCRAAEFFMGASVYDIDFADVKGQGYAKRAIEVAVAGGHNLLMVGPPGTGKSMIAKRIGTIMPPMTEEEAIETTKIHSASGLLTEERSFVATRPFRSPHHTISDAGLLGGGSNPGPGEVSLAHNGVLFLDELPEFRRSTLEVMRQPLEDGKVTISRAAGTMTFPATALLVAAMNPCPYGFERLRR</sequence>
<name>A0A512M2C8_9BACT</name>
<dbReference type="PANTHER" id="PTHR32039:SF7">
    <property type="entry name" value="COMPETENCE PROTEIN COMM"/>
    <property type="match status" value="1"/>
</dbReference>
<dbReference type="InterPro" id="IPR020568">
    <property type="entry name" value="Ribosomal_Su5_D2-typ_SF"/>
</dbReference>
<dbReference type="GO" id="GO:0005524">
    <property type="term" value="F:ATP binding"/>
    <property type="evidence" value="ECO:0007669"/>
    <property type="project" value="UniProtKB-KW"/>
</dbReference>
<protein>
    <recommendedName>
        <fullName evidence="3">Magnesium chelatase ChlI-like catalytic domain-containing protein</fullName>
    </recommendedName>
</protein>
<gene>
    <name evidence="4" type="ORF">BGE01nite_01810</name>
</gene>
<dbReference type="PRINTS" id="PR01657">
    <property type="entry name" value="MCMFAMILY"/>
</dbReference>
<dbReference type="InterPro" id="IPR000523">
    <property type="entry name" value="Mg_chelatse_chII-like_cat_dom"/>
</dbReference>
<dbReference type="InterPro" id="IPR045006">
    <property type="entry name" value="CHLI-like"/>
</dbReference>
<dbReference type="InterPro" id="IPR014721">
    <property type="entry name" value="Ribsml_uS5_D2-typ_fold_subgr"/>
</dbReference>
<dbReference type="SUPFAM" id="SSF54211">
    <property type="entry name" value="Ribosomal protein S5 domain 2-like"/>
    <property type="match status" value="1"/>
</dbReference>
<feature type="domain" description="Magnesium chelatase ChlI-like catalytic" evidence="3">
    <location>
        <begin position="193"/>
        <end position="355"/>
    </location>
</feature>
<dbReference type="InterPro" id="IPR027417">
    <property type="entry name" value="P-loop_NTPase"/>
</dbReference>
<comment type="caution">
    <text evidence="4">The sequence shown here is derived from an EMBL/GenBank/DDBJ whole genome shotgun (WGS) entry which is preliminary data.</text>
</comment>
<dbReference type="EMBL" id="BKAG01000001">
    <property type="protein sequence ID" value="GEP40890.1"/>
    <property type="molecule type" value="Genomic_DNA"/>
</dbReference>
<evidence type="ECO:0000313" key="5">
    <source>
        <dbReference type="Proteomes" id="UP000321577"/>
    </source>
</evidence>